<feature type="non-terminal residue" evidence="1">
    <location>
        <position position="8"/>
    </location>
</feature>
<organism evidence="1 2">
    <name type="scientific">Didymodactylos carnosus</name>
    <dbReference type="NCBI Taxonomy" id="1234261"/>
    <lineage>
        <taxon>Eukaryota</taxon>
        <taxon>Metazoa</taxon>
        <taxon>Spiralia</taxon>
        <taxon>Gnathifera</taxon>
        <taxon>Rotifera</taxon>
        <taxon>Eurotatoria</taxon>
        <taxon>Bdelloidea</taxon>
        <taxon>Philodinida</taxon>
        <taxon>Philodinidae</taxon>
        <taxon>Didymodactylos</taxon>
    </lineage>
</organism>
<dbReference type="Proteomes" id="UP000681722">
    <property type="component" value="Unassembled WGS sequence"/>
</dbReference>
<comment type="caution">
    <text evidence="1">The sequence shown here is derived from an EMBL/GenBank/DDBJ whole genome shotgun (WGS) entry which is preliminary data.</text>
</comment>
<evidence type="ECO:0000313" key="1">
    <source>
        <dbReference type="EMBL" id="CAF4589228.1"/>
    </source>
</evidence>
<name>A0A8S2Z0F0_9BILA</name>
<protein>
    <submittedName>
        <fullName evidence="1">Uncharacterized protein</fullName>
    </submittedName>
</protein>
<sequence length="8" mass="1014">MRRPTQLL</sequence>
<gene>
    <name evidence="1" type="ORF">SRO942_LOCUS48433</name>
</gene>
<proteinExistence type="predicted"/>
<evidence type="ECO:0000313" key="2">
    <source>
        <dbReference type="Proteomes" id="UP000681722"/>
    </source>
</evidence>
<reference evidence="1" key="1">
    <citation type="submission" date="2021-02" db="EMBL/GenBank/DDBJ databases">
        <authorList>
            <person name="Nowell W R."/>
        </authorList>
    </citation>
    <scope>NUCLEOTIDE SEQUENCE</scope>
</reference>
<accession>A0A8S2Z0F0</accession>
<dbReference type="EMBL" id="CAJOBC010124596">
    <property type="protein sequence ID" value="CAF4589228.1"/>
    <property type="molecule type" value="Genomic_DNA"/>
</dbReference>